<feature type="domain" description="Nudix hydrolase" evidence="30">
    <location>
        <begin position="38"/>
        <end position="171"/>
    </location>
</feature>
<comment type="catalytic activity">
    <reaction evidence="18">
        <text>propanoyl-CoA + H2O = propanoyl-4'-phosphopantetheine + adenosine 3',5'-bisphosphate + 2 H(+)</text>
        <dbReference type="Rhea" id="RHEA:67464"/>
        <dbReference type="ChEBI" id="CHEBI:15377"/>
        <dbReference type="ChEBI" id="CHEBI:15378"/>
        <dbReference type="ChEBI" id="CHEBI:57392"/>
        <dbReference type="ChEBI" id="CHEBI:58343"/>
        <dbReference type="ChEBI" id="CHEBI:172362"/>
    </reaction>
    <physiologicalReaction direction="left-to-right" evidence="18">
        <dbReference type="Rhea" id="RHEA:67465"/>
    </physiologicalReaction>
</comment>
<comment type="catalytic activity">
    <reaction evidence="20">
        <text>succinyl-CoA + H2O = succinyl-4'-phosphopantetheine + adenosine 3',5'-bisphosphate + 2 H(+)</text>
        <dbReference type="Rhea" id="RHEA:67472"/>
        <dbReference type="ChEBI" id="CHEBI:15377"/>
        <dbReference type="ChEBI" id="CHEBI:15378"/>
        <dbReference type="ChEBI" id="CHEBI:57292"/>
        <dbReference type="ChEBI" id="CHEBI:58343"/>
        <dbReference type="ChEBI" id="CHEBI:172364"/>
    </reaction>
    <physiologicalReaction direction="left-to-right" evidence="20">
        <dbReference type="Rhea" id="RHEA:67473"/>
    </physiologicalReaction>
</comment>
<evidence type="ECO:0000313" key="31">
    <source>
        <dbReference type="Proteomes" id="UP000248480"/>
    </source>
</evidence>
<comment type="subcellular location">
    <subcellularLocation>
        <location evidence="3">Peroxisome</location>
    </subcellularLocation>
</comment>
<dbReference type="GO" id="GO:0010945">
    <property type="term" value="F:coenzyme A diphosphatase activity"/>
    <property type="evidence" value="ECO:0007669"/>
    <property type="project" value="UniProtKB-EC"/>
</dbReference>
<evidence type="ECO:0000256" key="4">
    <source>
        <dbReference type="ARBA" id="ARBA00006506"/>
    </source>
</evidence>
<keyword evidence="9" id="KW-0694">RNA-binding</keyword>
<comment type="catalytic activity">
    <reaction evidence="22">
        <text>choloyl-CoA + H2O = S-choloyl-4'-phosphopantetheine + adenosine 3',5'-bisphosphate + 2 H(+)</text>
        <dbReference type="Rhea" id="RHEA:50036"/>
        <dbReference type="ChEBI" id="CHEBI:15377"/>
        <dbReference type="ChEBI" id="CHEBI:15378"/>
        <dbReference type="ChEBI" id="CHEBI:57373"/>
        <dbReference type="ChEBI" id="CHEBI:58343"/>
        <dbReference type="ChEBI" id="CHEBI:132020"/>
    </reaction>
    <physiologicalReaction direction="left-to-right" evidence="22">
        <dbReference type="Rhea" id="RHEA:50037"/>
    </physiologicalReaction>
</comment>
<dbReference type="KEGG" id="tmu:101361520"/>
<reference evidence="32" key="1">
    <citation type="submission" date="2025-08" db="UniProtKB">
        <authorList>
            <consortium name="RefSeq"/>
        </authorList>
    </citation>
    <scope>IDENTIFICATION</scope>
</reference>
<evidence type="ECO:0000256" key="18">
    <source>
        <dbReference type="ARBA" id="ARBA00047666"/>
    </source>
</evidence>
<dbReference type="GO" id="GO:0000287">
    <property type="term" value="F:magnesium ion binding"/>
    <property type="evidence" value="ECO:0007669"/>
    <property type="project" value="InterPro"/>
</dbReference>
<comment type="catalytic activity">
    <reaction evidence="25">
        <text>3alpha,7alpha,12alpha-trihydroxy-5beta-cholestan-26-oyl-CoA + H2O = 3alpha,7alpha,12alpha-trihydroxy-5beta-cholestan-26-oyl-4'-phosphopantetheine + adenosine 3',5'-bisphosphate + 2 H(+)</text>
        <dbReference type="Rhea" id="RHEA:50040"/>
        <dbReference type="ChEBI" id="CHEBI:15377"/>
        <dbReference type="ChEBI" id="CHEBI:15378"/>
        <dbReference type="ChEBI" id="CHEBI:58343"/>
        <dbReference type="ChEBI" id="CHEBI:63001"/>
        <dbReference type="ChEBI" id="CHEBI:132021"/>
    </reaction>
    <physiologicalReaction direction="left-to-right" evidence="25">
        <dbReference type="Rhea" id="RHEA:50041"/>
    </physiologicalReaction>
</comment>
<keyword evidence="31" id="KW-1185">Reference proteome</keyword>
<keyword evidence="8" id="KW-0460">Magnesium</keyword>
<dbReference type="GO" id="GO:0009132">
    <property type="term" value="P:nucleoside diphosphate metabolic process"/>
    <property type="evidence" value="ECO:0007669"/>
    <property type="project" value="InterPro"/>
</dbReference>
<evidence type="ECO:0000256" key="19">
    <source>
        <dbReference type="ARBA" id="ARBA00047757"/>
    </source>
</evidence>
<dbReference type="InterPro" id="IPR045121">
    <property type="entry name" value="CoAse"/>
</dbReference>
<dbReference type="GO" id="GO:0005782">
    <property type="term" value="C:peroxisomal matrix"/>
    <property type="evidence" value="ECO:0007669"/>
    <property type="project" value="UniProtKB-ARBA"/>
</dbReference>
<evidence type="ECO:0000256" key="27">
    <source>
        <dbReference type="ARBA" id="ARBA00059426"/>
    </source>
</evidence>
<dbReference type="GeneID" id="101361520"/>
<evidence type="ECO:0000256" key="11">
    <source>
        <dbReference type="ARBA" id="ARBA00023211"/>
    </source>
</evidence>
<sequence length="239" mass="27396">MSRAHPAQKPSVRNSLINDAKARLKKHDVGTRFSHLLSNKCSVLLPLLIKEGKFHLLFTLRSEKLRRSPGEVCFPGGKCEPADMDEVATALREAQEEVGLRPHQVEVVCRLVPHIFDKEILITPVVGFIDQDFQAKPNPDEVKDVFLAPLDYFLHPHVYHQNYLTYSDHRLVLHCFEYTNPENGMTYQIRGMTAKFAVFVALIILEKRPTFEVEYNLDDLISSSEESLLKLHKYVTSKL</sequence>
<evidence type="ECO:0000256" key="21">
    <source>
        <dbReference type="ARBA" id="ARBA00048667"/>
    </source>
</evidence>
<evidence type="ECO:0000256" key="29">
    <source>
        <dbReference type="ARBA" id="ARBA00079598"/>
    </source>
</evidence>
<dbReference type="STRING" id="127582.A0A2Y9DPG0"/>
<evidence type="ECO:0000256" key="5">
    <source>
        <dbReference type="ARBA" id="ARBA00011245"/>
    </source>
</evidence>
<dbReference type="InterPro" id="IPR000086">
    <property type="entry name" value="NUDIX_hydrolase_dom"/>
</dbReference>
<comment type="similarity">
    <text evidence="4">Belongs to the Nudix hydrolase family. PCD1 subfamily.</text>
</comment>
<dbReference type="PANTHER" id="PTHR12992:SF24">
    <property type="entry name" value="PEROXISOMAL COENZYME A DIPHOSPHATASE NUDT7"/>
    <property type="match status" value="1"/>
</dbReference>
<evidence type="ECO:0000256" key="20">
    <source>
        <dbReference type="ARBA" id="ARBA00048624"/>
    </source>
</evidence>
<comment type="catalytic activity">
    <reaction evidence="23">
        <text>butanoyl-CoA + H2O = S-butanoyl-4'-phosphopantetheine + adenosine 3',5'-bisphosphate + 2 H(+)</text>
        <dbReference type="Rhea" id="RHEA:49976"/>
        <dbReference type="ChEBI" id="CHEBI:15377"/>
        <dbReference type="ChEBI" id="CHEBI:15378"/>
        <dbReference type="ChEBI" id="CHEBI:57371"/>
        <dbReference type="ChEBI" id="CHEBI:58343"/>
        <dbReference type="ChEBI" id="CHEBI:132011"/>
    </reaction>
    <physiologicalReaction direction="left-to-right" evidence="23">
        <dbReference type="Rhea" id="RHEA:49977"/>
    </physiologicalReaction>
</comment>
<organism evidence="31 32">
    <name type="scientific">Trichechus manatus latirostris</name>
    <name type="common">Florida manatee</name>
    <dbReference type="NCBI Taxonomy" id="127582"/>
    <lineage>
        <taxon>Eukaryota</taxon>
        <taxon>Metazoa</taxon>
        <taxon>Chordata</taxon>
        <taxon>Craniata</taxon>
        <taxon>Vertebrata</taxon>
        <taxon>Euteleostomi</taxon>
        <taxon>Mammalia</taxon>
        <taxon>Eutheria</taxon>
        <taxon>Afrotheria</taxon>
        <taxon>Sirenia</taxon>
        <taxon>Trichechidae</taxon>
        <taxon>Trichechus</taxon>
    </lineage>
</organism>
<protein>
    <recommendedName>
        <fullName evidence="28">Peroxisomal coenzyme A diphosphatase NUDT7</fullName>
        <ecNumber evidence="13">3.6.1.77</ecNumber>
    </recommendedName>
    <alternativeName>
        <fullName evidence="29">Nucleoside diphosphate-linked moiety X motif 7</fullName>
    </alternativeName>
</protein>
<dbReference type="Gene3D" id="3.90.79.10">
    <property type="entry name" value="Nucleoside Triphosphate Pyrophosphohydrolase"/>
    <property type="match status" value="1"/>
</dbReference>
<evidence type="ECO:0000313" key="32">
    <source>
        <dbReference type="RefSeq" id="XP_004377834.1"/>
    </source>
</evidence>
<dbReference type="CTD" id="283927"/>
<evidence type="ECO:0000256" key="15">
    <source>
        <dbReference type="ARBA" id="ARBA00047369"/>
    </source>
</evidence>
<dbReference type="PROSITE" id="PS51462">
    <property type="entry name" value="NUDIX"/>
    <property type="match status" value="1"/>
</dbReference>
<comment type="cofactor">
    <cofactor evidence="2">
        <name>Mg(2+)</name>
        <dbReference type="ChEBI" id="CHEBI:18420"/>
    </cofactor>
</comment>
<evidence type="ECO:0000259" key="30">
    <source>
        <dbReference type="PROSITE" id="PS51462"/>
    </source>
</evidence>
<evidence type="ECO:0000256" key="3">
    <source>
        <dbReference type="ARBA" id="ARBA00004275"/>
    </source>
</evidence>
<comment type="catalytic activity">
    <reaction evidence="21">
        <text>a 5'-end CoA-ribonucleoside in mRNA + H2O = a 5'-end phospho-adenosine-phospho-ribonucleoside in mRNA + (R)-4'-phosphopantetheine + 2 H(+)</text>
        <dbReference type="Rhea" id="RHEA:67592"/>
        <dbReference type="Rhea" id="RHEA-COMP:15719"/>
        <dbReference type="Rhea" id="RHEA-COMP:17276"/>
        <dbReference type="ChEBI" id="CHEBI:15377"/>
        <dbReference type="ChEBI" id="CHEBI:15378"/>
        <dbReference type="ChEBI" id="CHEBI:61723"/>
        <dbReference type="ChEBI" id="CHEBI:144051"/>
        <dbReference type="ChEBI" id="CHEBI:172371"/>
    </reaction>
    <physiologicalReaction direction="left-to-right" evidence="21">
        <dbReference type="Rhea" id="RHEA:67593"/>
    </physiologicalReaction>
</comment>
<keyword evidence="7" id="KW-0378">Hydrolase</keyword>
<evidence type="ECO:0000256" key="22">
    <source>
        <dbReference type="ARBA" id="ARBA00048961"/>
    </source>
</evidence>
<evidence type="ECO:0000256" key="10">
    <source>
        <dbReference type="ARBA" id="ARBA00023140"/>
    </source>
</evidence>
<dbReference type="Proteomes" id="UP000248480">
    <property type="component" value="Unplaced"/>
</dbReference>
<comment type="catalytic activity">
    <reaction evidence="15">
        <text>malonyl-CoA + H2O = malonyl-4'-phosphopantetheine + adenosine 3',5'-bisphosphate + 2 H(+)</text>
        <dbReference type="Rhea" id="RHEA:67468"/>
        <dbReference type="ChEBI" id="CHEBI:15377"/>
        <dbReference type="ChEBI" id="CHEBI:15378"/>
        <dbReference type="ChEBI" id="CHEBI:57384"/>
        <dbReference type="ChEBI" id="CHEBI:58343"/>
        <dbReference type="ChEBI" id="CHEBI:172363"/>
    </reaction>
    <physiologicalReaction direction="left-to-right" evidence="15">
        <dbReference type="Rhea" id="RHEA:67469"/>
    </physiologicalReaction>
</comment>
<evidence type="ECO:0000256" key="16">
    <source>
        <dbReference type="ARBA" id="ARBA00047403"/>
    </source>
</evidence>
<comment type="catalytic activity">
    <reaction evidence="14">
        <text>octanoyl-CoA + H2O = S-octanoyl-4'-phosphopantetheine + adenosine 3',5'-bisphosphate + 2 H(+)</text>
        <dbReference type="Rhea" id="RHEA:50016"/>
        <dbReference type="ChEBI" id="CHEBI:15377"/>
        <dbReference type="ChEBI" id="CHEBI:15378"/>
        <dbReference type="ChEBI" id="CHEBI:57386"/>
        <dbReference type="ChEBI" id="CHEBI:58343"/>
        <dbReference type="ChEBI" id="CHEBI:132013"/>
    </reaction>
    <physiologicalReaction direction="left-to-right" evidence="14">
        <dbReference type="Rhea" id="RHEA:50017"/>
    </physiologicalReaction>
</comment>
<dbReference type="Pfam" id="PF00293">
    <property type="entry name" value="NUDIX"/>
    <property type="match status" value="1"/>
</dbReference>
<evidence type="ECO:0000256" key="9">
    <source>
        <dbReference type="ARBA" id="ARBA00022884"/>
    </source>
</evidence>
<evidence type="ECO:0000256" key="8">
    <source>
        <dbReference type="ARBA" id="ARBA00022842"/>
    </source>
</evidence>
<dbReference type="AlphaFoldDB" id="A0A2Y9DPG0"/>
<evidence type="ECO:0000256" key="14">
    <source>
        <dbReference type="ARBA" id="ARBA00047289"/>
    </source>
</evidence>
<comment type="catalytic activity">
    <reaction evidence="12">
        <text>CoA + H2O = (R)-4'-phosphopantetheine + adenosine 3',5'-bisphosphate + 2 H(+)</text>
        <dbReference type="Rhea" id="RHEA:64988"/>
        <dbReference type="ChEBI" id="CHEBI:15377"/>
        <dbReference type="ChEBI" id="CHEBI:15378"/>
        <dbReference type="ChEBI" id="CHEBI:57287"/>
        <dbReference type="ChEBI" id="CHEBI:58343"/>
        <dbReference type="ChEBI" id="CHEBI:61723"/>
        <dbReference type="EC" id="3.6.1.77"/>
    </reaction>
    <physiologicalReaction direction="left-to-right" evidence="12">
        <dbReference type="Rhea" id="RHEA:64989"/>
    </physiologicalReaction>
</comment>
<comment type="catalytic activity">
    <reaction evidence="16">
        <text>tetradecanoyl-CoA + H2O = tetradecanoyl-4'-phosphopantetheine + adenosine 3',5'-bisphosphate + 2 H(+)</text>
        <dbReference type="Rhea" id="RHEA:50028"/>
        <dbReference type="ChEBI" id="CHEBI:15377"/>
        <dbReference type="ChEBI" id="CHEBI:15378"/>
        <dbReference type="ChEBI" id="CHEBI:57385"/>
        <dbReference type="ChEBI" id="CHEBI:58343"/>
        <dbReference type="ChEBI" id="CHEBI:132017"/>
    </reaction>
    <physiologicalReaction direction="left-to-right" evidence="16">
        <dbReference type="Rhea" id="RHEA:50029"/>
    </physiologicalReaction>
</comment>
<evidence type="ECO:0000256" key="7">
    <source>
        <dbReference type="ARBA" id="ARBA00022801"/>
    </source>
</evidence>
<dbReference type="FunCoup" id="A0A2Y9DPG0">
    <property type="interactions" value="318"/>
</dbReference>
<dbReference type="GO" id="GO:0030145">
    <property type="term" value="F:manganese ion binding"/>
    <property type="evidence" value="ECO:0007669"/>
    <property type="project" value="InterPro"/>
</dbReference>
<dbReference type="GO" id="GO:0003723">
    <property type="term" value="F:RNA binding"/>
    <property type="evidence" value="ECO:0007669"/>
    <property type="project" value="UniProtKB-KW"/>
</dbReference>
<comment type="catalytic activity">
    <reaction evidence="19">
        <text>dodecanoyl-CoA + H2O = S-dodecanoyl-4'-phosphopantetheine + adenosine 3',5'-bisphosphate + 2 H(+)</text>
        <dbReference type="Rhea" id="RHEA:50024"/>
        <dbReference type="ChEBI" id="CHEBI:15377"/>
        <dbReference type="ChEBI" id="CHEBI:15378"/>
        <dbReference type="ChEBI" id="CHEBI:57375"/>
        <dbReference type="ChEBI" id="CHEBI:58343"/>
        <dbReference type="ChEBI" id="CHEBI:132015"/>
    </reaction>
    <physiologicalReaction direction="left-to-right" evidence="19">
        <dbReference type="Rhea" id="RHEA:50025"/>
    </physiologicalReaction>
</comment>
<comment type="cofactor">
    <cofactor evidence="1">
        <name>Mn(2+)</name>
        <dbReference type="ChEBI" id="CHEBI:29035"/>
    </cofactor>
</comment>
<dbReference type="InterPro" id="IPR015797">
    <property type="entry name" value="NUDIX_hydrolase-like_dom_sf"/>
</dbReference>
<keyword evidence="6" id="KW-0479">Metal-binding</keyword>
<evidence type="ECO:0000256" key="12">
    <source>
        <dbReference type="ARBA" id="ARBA00044908"/>
    </source>
</evidence>
<evidence type="ECO:0000256" key="26">
    <source>
        <dbReference type="ARBA" id="ARBA00051856"/>
    </source>
</evidence>
<keyword evidence="10" id="KW-0576">Peroxisome</keyword>
<dbReference type="PANTHER" id="PTHR12992">
    <property type="entry name" value="NUDIX HYDROLASE"/>
    <property type="match status" value="1"/>
</dbReference>
<evidence type="ECO:0000256" key="28">
    <source>
        <dbReference type="ARBA" id="ARBA00072984"/>
    </source>
</evidence>
<evidence type="ECO:0000256" key="25">
    <source>
        <dbReference type="ARBA" id="ARBA00051749"/>
    </source>
</evidence>
<gene>
    <name evidence="32" type="primary">NUDT7</name>
</gene>
<dbReference type="PROSITE" id="PS01293">
    <property type="entry name" value="NUDIX_COA"/>
    <property type="match status" value="1"/>
</dbReference>
<proteinExistence type="inferred from homology"/>
<comment type="catalytic activity">
    <reaction evidence="26">
        <text>acetyl-CoA + H2O = S-acetyl-4'-phosphopantetheine + adenosine 3',5'-bisphosphate + 2 H(+)</text>
        <dbReference type="Rhea" id="RHEA:64992"/>
        <dbReference type="ChEBI" id="CHEBI:15377"/>
        <dbReference type="ChEBI" id="CHEBI:15378"/>
        <dbReference type="ChEBI" id="CHEBI:57288"/>
        <dbReference type="ChEBI" id="CHEBI:58343"/>
        <dbReference type="ChEBI" id="CHEBI:156266"/>
    </reaction>
    <physiologicalReaction direction="left-to-right" evidence="26">
        <dbReference type="Rhea" id="RHEA:64993"/>
    </physiologicalReaction>
</comment>
<accession>A0A2Y9DPG0</accession>
<comment type="function">
    <text evidence="27">Fatty acyl-coenzyme A (CoA) diphosphatase that hydrolyzes fatty acyl-CoA to yield acyl-4'-phosphopantetheine and adenosine 3',5'-bisphosphate. Cleaves CoA, CoA esters and oxidized CoA with similar efficiencies. Preferentially hydrolyzes medium-chain acyl-CoAs and bile acid-CoAs. Has no activity toward NDP-sugars, CDP-alcohols, (deoxy)nucleoside 5'-triphosphates, nucleoside 5'-di or monophosphates, diadenosine polyphosphates, NAD, NADH, NADP, NADPH or thymidine-5'-monophospho-p-nitrophenyl ester. May be required to eliminate oxidized CoA from peroxisomes, or regulate CoA and acyl-CoA levels in this organelle in response to metabolic demand. Does not play a role in U8 snoRNA decapping activity. Binds U8 snoRNA. Exhibits decapping activity towards dpCoA-capped RNAs in vitro.</text>
</comment>
<dbReference type="SUPFAM" id="SSF55811">
    <property type="entry name" value="Nudix"/>
    <property type="match status" value="1"/>
</dbReference>
<evidence type="ECO:0000256" key="17">
    <source>
        <dbReference type="ARBA" id="ARBA00047466"/>
    </source>
</evidence>
<evidence type="ECO:0000256" key="23">
    <source>
        <dbReference type="ARBA" id="ARBA00049284"/>
    </source>
</evidence>
<evidence type="ECO:0000256" key="13">
    <source>
        <dbReference type="ARBA" id="ARBA00044967"/>
    </source>
</evidence>
<evidence type="ECO:0000256" key="24">
    <source>
        <dbReference type="ARBA" id="ARBA00050371"/>
    </source>
</evidence>
<keyword evidence="11" id="KW-0464">Manganese</keyword>
<dbReference type="EC" id="3.6.1.77" evidence="13"/>
<dbReference type="CDD" id="cd03426">
    <property type="entry name" value="NUDIX_CoAse_Nudt7"/>
    <property type="match status" value="1"/>
</dbReference>
<comment type="subunit">
    <text evidence="5">Monomer.</text>
</comment>
<comment type="catalytic activity">
    <reaction evidence="17">
        <text>hexanoyl-CoA + H2O = hexanoyl-4'-phosphopantetheine + adenosine 3',5'-bisphosphate + 2 H(+)</text>
        <dbReference type="Rhea" id="RHEA:49980"/>
        <dbReference type="ChEBI" id="CHEBI:15377"/>
        <dbReference type="ChEBI" id="CHEBI:15378"/>
        <dbReference type="ChEBI" id="CHEBI:58343"/>
        <dbReference type="ChEBI" id="CHEBI:62620"/>
        <dbReference type="ChEBI" id="CHEBI:132012"/>
    </reaction>
    <physiologicalReaction direction="left-to-right" evidence="17">
        <dbReference type="Rhea" id="RHEA:49981"/>
    </physiologicalReaction>
</comment>
<evidence type="ECO:0000256" key="1">
    <source>
        <dbReference type="ARBA" id="ARBA00001936"/>
    </source>
</evidence>
<dbReference type="InParanoid" id="A0A2Y9DPG0"/>
<dbReference type="OrthoDB" id="206213at2759"/>
<dbReference type="RefSeq" id="XP_004377834.1">
    <property type="nucleotide sequence ID" value="XM_004377777.2"/>
</dbReference>
<evidence type="ECO:0000256" key="2">
    <source>
        <dbReference type="ARBA" id="ARBA00001946"/>
    </source>
</evidence>
<comment type="catalytic activity">
    <reaction evidence="24">
        <text>decanoyl-CoA + H2O = decanoyl-4'-phosphopantetheine + adenosine 3',5'-bisphosphate + 2 H(+)</text>
        <dbReference type="Rhea" id="RHEA:50020"/>
        <dbReference type="ChEBI" id="CHEBI:15377"/>
        <dbReference type="ChEBI" id="CHEBI:15378"/>
        <dbReference type="ChEBI" id="CHEBI:58343"/>
        <dbReference type="ChEBI" id="CHEBI:61430"/>
        <dbReference type="ChEBI" id="CHEBI:132014"/>
    </reaction>
    <physiologicalReaction direction="left-to-right" evidence="24">
        <dbReference type="Rhea" id="RHEA:50021"/>
    </physiologicalReaction>
</comment>
<dbReference type="FunFam" id="3.90.79.10:FF:000049">
    <property type="entry name" value="Peroxisomal coenzyme A diphosphatase NUDT7"/>
    <property type="match status" value="1"/>
</dbReference>
<name>A0A2Y9DPG0_TRIMA</name>
<dbReference type="InterPro" id="IPR000059">
    <property type="entry name" value="NUDIX_hydrolase_NudL_CS"/>
</dbReference>
<dbReference type="GO" id="GO:0015938">
    <property type="term" value="P:coenzyme A catabolic process"/>
    <property type="evidence" value="ECO:0007669"/>
    <property type="project" value="TreeGrafter"/>
</dbReference>
<evidence type="ECO:0000256" key="6">
    <source>
        <dbReference type="ARBA" id="ARBA00022723"/>
    </source>
</evidence>